<keyword evidence="3" id="KW-1185">Reference proteome</keyword>
<dbReference type="EMBL" id="JAHRIO010015820">
    <property type="protein sequence ID" value="MEQ2163623.1"/>
    <property type="molecule type" value="Genomic_DNA"/>
</dbReference>
<gene>
    <name evidence="2" type="ORF">GOODEAATRI_032158</name>
</gene>
<sequence>TQVDQTISRMNTSCISSQPEKQKRGLEANRSLRQSLFKLGPAPSCSAETHTWANKNRRMIVLRKMPQRGAWLDPNCTCPAGFCSLHMKRNMEAK</sequence>
<protein>
    <submittedName>
        <fullName evidence="2">Uncharacterized protein</fullName>
    </submittedName>
</protein>
<evidence type="ECO:0000256" key="1">
    <source>
        <dbReference type="SAM" id="MobiDB-lite"/>
    </source>
</evidence>
<dbReference type="Proteomes" id="UP001476798">
    <property type="component" value="Unassembled WGS sequence"/>
</dbReference>
<evidence type="ECO:0000313" key="3">
    <source>
        <dbReference type="Proteomes" id="UP001476798"/>
    </source>
</evidence>
<feature type="non-terminal residue" evidence="2">
    <location>
        <position position="1"/>
    </location>
</feature>
<evidence type="ECO:0000313" key="2">
    <source>
        <dbReference type="EMBL" id="MEQ2163623.1"/>
    </source>
</evidence>
<reference evidence="2 3" key="1">
    <citation type="submission" date="2021-06" db="EMBL/GenBank/DDBJ databases">
        <authorList>
            <person name="Palmer J.M."/>
        </authorList>
    </citation>
    <scope>NUCLEOTIDE SEQUENCE [LARGE SCALE GENOMIC DNA]</scope>
    <source>
        <strain evidence="2 3">GA_2019</strain>
        <tissue evidence="2">Muscle</tissue>
    </source>
</reference>
<accession>A0ABV0MWV9</accession>
<proteinExistence type="predicted"/>
<comment type="caution">
    <text evidence="2">The sequence shown here is derived from an EMBL/GenBank/DDBJ whole genome shotgun (WGS) entry which is preliminary data.</text>
</comment>
<organism evidence="2 3">
    <name type="scientific">Goodea atripinnis</name>
    <dbReference type="NCBI Taxonomy" id="208336"/>
    <lineage>
        <taxon>Eukaryota</taxon>
        <taxon>Metazoa</taxon>
        <taxon>Chordata</taxon>
        <taxon>Craniata</taxon>
        <taxon>Vertebrata</taxon>
        <taxon>Euteleostomi</taxon>
        <taxon>Actinopterygii</taxon>
        <taxon>Neopterygii</taxon>
        <taxon>Teleostei</taxon>
        <taxon>Neoteleostei</taxon>
        <taxon>Acanthomorphata</taxon>
        <taxon>Ovalentaria</taxon>
        <taxon>Atherinomorphae</taxon>
        <taxon>Cyprinodontiformes</taxon>
        <taxon>Goodeidae</taxon>
        <taxon>Goodea</taxon>
    </lineage>
</organism>
<feature type="region of interest" description="Disordered" evidence="1">
    <location>
        <begin position="1"/>
        <end position="26"/>
    </location>
</feature>
<feature type="compositionally biased region" description="Polar residues" evidence="1">
    <location>
        <begin position="1"/>
        <end position="19"/>
    </location>
</feature>
<name>A0ABV0MWV9_9TELE</name>